<gene>
    <name evidence="5" type="primary">treR_2</name>
    <name evidence="5" type="ORF">SG0102_29930</name>
</gene>
<reference evidence="5 6" key="1">
    <citation type="submission" date="2018-11" db="EMBL/GenBank/DDBJ databases">
        <title>Novel Erysipelotrichaceae bacterium isolated from small intestine of a swine.</title>
        <authorList>
            <person name="Kim J.S."/>
            <person name="Choe H."/>
            <person name="Lee Y.R."/>
            <person name="Kim K.M."/>
            <person name="Park D.S."/>
        </authorList>
    </citation>
    <scope>NUCLEOTIDE SEQUENCE [LARGE SCALE GENOMIC DNA]</scope>
    <source>
        <strain evidence="5 6">SG0102</strain>
    </source>
</reference>
<dbReference type="PANTHER" id="PTHR44846">
    <property type="entry name" value="MANNOSYL-D-GLYCERATE TRANSPORT/METABOLISM SYSTEM REPRESSOR MNGR-RELATED"/>
    <property type="match status" value="1"/>
</dbReference>
<dbReference type="Gene3D" id="3.40.1410.10">
    <property type="entry name" value="Chorismate lyase-like"/>
    <property type="match status" value="1"/>
</dbReference>
<dbReference type="InterPro" id="IPR036388">
    <property type="entry name" value="WH-like_DNA-bd_sf"/>
</dbReference>
<proteinExistence type="predicted"/>
<dbReference type="InterPro" id="IPR011663">
    <property type="entry name" value="UTRA"/>
</dbReference>
<dbReference type="PRINTS" id="PR00035">
    <property type="entry name" value="HTHGNTR"/>
</dbReference>
<evidence type="ECO:0000256" key="3">
    <source>
        <dbReference type="ARBA" id="ARBA00023163"/>
    </source>
</evidence>
<dbReference type="KEGG" id="ebm:SG0102_29930"/>
<dbReference type="GO" id="GO:0003700">
    <property type="term" value="F:DNA-binding transcription factor activity"/>
    <property type="evidence" value="ECO:0007669"/>
    <property type="project" value="InterPro"/>
</dbReference>
<dbReference type="SUPFAM" id="SSF64288">
    <property type="entry name" value="Chorismate lyase-like"/>
    <property type="match status" value="1"/>
</dbReference>
<dbReference type="Pfam" id="PF00392">
    <property type="entry name" value="GntR"/>
    <property type="match status" value="1"/>
</dbReference>
<keyword evidence="2" id="KW-0238">DNA-binding</keyword>
<dbReference type="PROSITE" id="PS50949">
    <property type="entry name" value="HTH_GNTR"/>
    <property type="match status" value="1"/>
</dbReference>
<dbReference type="PANTHER" id="PTHR44846:SF1">
    <property type="entry name" value="MANNOSYL-D-GLYCERATE TRANSPORT_METABOLISM SYSTEM REPRESSOR MNGR-RELATED"/>
    <property type="match status" value="1"/>
</dbReference>
<dbReference type="Proteomes" id="UP000268059">
    <property type="component" value="Chromosome"/>
</dbReference>
<evidence type="ECO:0000313" key="5">
    <source>
        <dbReference type="EMBL" id="BBH28059.1"/>
    </source>
</evidence>
<dbReference type="InParanoid" id="A0A3G9JYH4"/>
<dbReference type="CDD" id="cd07377">
    <property type="entry name" value="WHTH_GntR"/>
    <property type="match status" value="1"/>
</dbReference>
<sequence>MPAIKYDEIYLDLKKKILNGTYAYESLLPSEHRCEKIYGVSRNTVRRAIKKLEAEGYVLSRHGLGVKVIFQMFASSLYVYDPVESFDAFGYRYHLNVTTKLLMMTTITADENIVLQSGFKLGEEILLLMRLRLIDDQPVILEINMLKKDVYHRLDQRQAQESLTRYLEDHGHRLKACSYDVSSETASDLDRQYVNAQASIMQIVRKHLYDQESVLIDYTEVRALPNLFRFHHNIIV</sequence>
<evidence type="ECO:0000256" key="2">
    <source>
        <dbReference type="ARBA" id="ARBA00023125"/>
    </source>
</evidence>
<dbReference type="RefSeq" id="WP_125120729.1">
    <property type="nucleotide sequence ID" value="NZ_AP019309.1"/>
</dbReference>
<accession>A0A3G9JYH4</accession>
<dbReference type="SMART" id="SM00866">
    <property type="entry name" value="UTRA"/>
    <property type="match status" value="1"/>
</dbReference>
<keyword evidence="1" id="KW-0805">Transcription regulation</keyword>
<dbReference type="Pfam" id="PF07702">
    <property type="entry name" value="UTRA"/>
    <property type="match status" value="1"/>
</dbReference>
<protein>
    <submittedName>
        <fullName evidence="5">GntR family transcriptional regulator</fullName>
    </submittedName>
</protein>
<evidence type="ECO:0000313" key="6">
    <source>
        <dbReference type="Proteomes" id="UP000268059"/>
    </source>
</evidence>
<evidence type="ECO:0000256" key="1">
    <source>
        <dbReference type="ARBA" id="ARBA00023015"/>
    </source>
</evidence>
<dbReference type="OrthoDB" id="9813468at2"/>
<organism evidence="5 6">
    <name type="scientific">Intestinibaculum porci</name>
    <dbReference type="NCBI Taxonomy" id="2487118"/>
    <lineage>
        <taxon>Bacteria</taxon>
        <taxon>Bacillati</taxon>
        <taxon>Bacillota</taxon>
        <taxon>Erysipelotrichia</taxon>
        <taxon>Erysipelotrichales</taxon>
        <taxon>Erysipelotrichaceae</taxon>
        <taxon>Intestinibaculum</taxon>
    </lineage>
</organism>
<dbReference type="AlphaFoldDB" id="A0A3G9JYH4"/>
<feature type="domain" description="HTH gntR-type" evidence="4">
    <location>
        <begin position="3"/>
        <end position="71"/>
    </location>
</feature>
<dbReference type="InterPro" id="IPR000524">
    <property type="entry name" value="Tscrpt_reg_HTH_GntR"/>
</dbReference>
<keyword evidence="6" id="KW-1185">Reference proteome</keyword>
<dbReference type="SUPFAM" id="SSF46785">
    <property type="entry name" value="Winged helix' DNA-binding domain"/>
    <property type="match status" value="1"/>
</dbReference>
<dbReference type="Gene3D" id="1.10.10.10">
    <property type="entry name" value="Winged helix-like DNA-binding domain superfamily/Winged helix DNA-binding domain"/>
    <property type="match status" value="1"/>
</dbReference>
<dbReference type="InterPro" id="IPR050679">
    <property type="entry name" value="Bact_HTH_transcr_reg"/>
</dbReference>
<evidence type="ECO:0000259" key="4">
    <source>
        <dbReference type="PROSITE" id="PS50949"/>
    </source>
</evidence>
<dbReference type="InterPro" id="IPR036390">
    <property type="entry name" value="WH_DNA-bd_sf"/>
</dbReference>
<dbReference type="InterPro" id="IPR028978">
    <property type="entry name" value="Chorismate_lyase_/UTRA_dom_sf"/>
</dbReference>
<dbReference type="GO" id="GO:0003677">
    <property type="term" value="F:DNA binding"/>
    <property type="evidence" value="ECO:0007669"/>
    <property type="project" value="UniProtKB-KW"/>
</dbReference>
<name>A0A3G9JYH4_9FIRM</name>
<dbReference type="SMART" id="SM00345">
    <property type="entry name" value="HTH_GNTR"/>
    <property type="match status" value="1"/>
</dbReference>
<dbReference type="EMBL" id="AP019309">
    <property type="protein sequence ID" value="BBH28059.1"/>
    <property type="molecule type" value="Genomic_DNA"/>
</dbReference>
<dbReference type="GO" id="GO:0045892">
    <property type="term" value="P:negative regulation of DNA-templated transcription"/>
    <property type="evidence" value="ECO:0007669"/>
    <property type="project" value="TreeGrafter"/>
</dbReference>
<keyword evidence="3" id="KW-0804">Transcription</keyword>